<reference evidence="1" key="1">
    <citation type="submission" date="2020-05" db="EMBL/GenBank/DDBJ databases">
        <authorList>
            <person name="Wang L."/>
            <person name="Shao Z."/>
        </authorList>
    </citation>
    <scope>NUCLEOTIDE SEQUENCE</scope>
    <source>
        <strain evidence="1">MCCC 1A05776</strain>
    </source>
</reference>
<dbReference type="Gene3D" id="1.10.287.950">
    <property type="entry name" value="Methyl-accepting chemotaxis protein"/>
    <property type="match status" value="1"/>
</dbReference>
<protein>
    <recommendedName>
        <fullName evidence="3">Methyl-accepting chemotaxis protein</fullName>
    </recommendedName>
</protein>
<accession>A0AAW4Z316</accession>
<evidence type="ECO:0000313" key="1">
    <source>
        <dbReference type="EMBL" id="MCE8053921.1"/>
    </source>
</evidence>
<dbReference type="Proteomes" id="UP001320178">
    <property type="component" value="Unassembled WGS sequence"/>
</dbReference>
<reference evidence="1" key="2">
    <citation type="journal article" date="2021" name="Front. Microbiol.">
        <title>Aerobic Denitrification and Heterotrophic Sulfur Oxidation in the Genus Halomonas Revealed by Six Novel Species Characterizations and Genome-Based Analysis.</title>
        <authorList>
            <person name="Wang L."/>
            <person name="Shao Z."/>
        </authorList>
    </citation>
    <scope>NUCLEOTIDE SEQUENCE</scope>
    <source>
        <strain evidence="1">MCCC 1A05776</strain>
    </source>
</reference>
<name>A0AAW4Z316_9GAMM</name>
<comment type="caution">
    <text evidence="1">The sequence shown here is derived from an EMBL/GenBank/DDBJ whole genome shotgun (WGS) entry which is preliminary data.</text>
</comment>
<dbReference type="EMBL" id="JABFTS010000026">
    <property type="protein sequence ID" value="MCE8053921.1"/>
    <property type="molecule type" value="Genomic_DNA"/>
</dbReference>
<sequence length="52" mass="5752">MGSIKQANQRVESIVEVTQQNAALVEEATAASHSLSDQARELARLVQRFKIE</sequence>
<dbReference type="AlphaFoldDB" id="A0AAW4Z316"/>
<gene>
    <name evidence="1" type="ORF">HOP61_21790</name>
</gene>
<organism evidence="1 2">
    <name type="scientific">Billgrantia desiderata</name>
    <dbReference type="NCBI Taxonomy" id="52021"/>
    <lineage>
        <taxon>Bacteria</taxon>
        <taxon>Pseudomonadati</taxon>
        <taxon>Pseudomonadota</taxon>
        <taxon>Gammaproteobacteria</taxon>
        <taxon>Oceanospirillales</taxon>
        <taxon>Halomonadaceae</taxon>
        <taxon>Billgrantia</taxon>
    </lineage>
</organism>
<feature type="non-terminal residue" evidence="1">
    <location>
        <position position="52"/>
    </location>
</feature>
<proteinExistence type="predicted"/>
<dbReference type="SUPFAM" id="SSF58104">
    <property type="entry name" value="Methyl-accepting chemotaxis protein (MCP) signaling domain"/>
    <property type="match status" value="1"/>
</dbReference>
<evidence type="ECO:0008006" key="3">
    <source>
        <dbReference type="Google" id="ProtNLM"/>
    </source>
</evidence>
<evidence type="ECO:0000313" key="2">
    <source>
        <dbReference type="Proteomes" id="UP001320178"/>
    </source>
</evidence>